<keyword evidence="3" id="KW-1185">Reference proteome</keyword>
<protein>
    <submittedName>
        <fullName evidence="2">Uncharacterized protein</fullName>
    </submittedName>
</protein>
<accession>A0A6G1H669</accession>
<keyword evidence="1" id="KW-0472">Membrane</keyword>
<dbReference type="Proteomes" id="UP000800041">
    <property type="component" value="Unassembled WGS sequence"/>
</dbReference>
<evidence type="ECO:0000256" key="1">
    <source>
        <dbReference type="SAM" id="Phobius"/>
    </source>
</evidence>
<dbReference type="AlphaFoldDB" id="A0A6G1H669"/>
<name>A0A6G1H669_9PEZI</name>
<dbReference type="EMBL" id="ML977147">
    <property type="protein sequence ID" value="KAF1988723.1"/>
    <property type="molecule type" value="Genomic_DNA"/>
</dbReference>
<reference evidence="2" key="1">
    <citation type="journal article" date="2020" name="Stud. Mycol.">
        <title>101 Dothideomycetes genomes: a test case for predicting lifestyles and emergence of pathogens.</title>
        <authorList>
            <person name="Haridas S."/>
            <person name="Albert R."/>
            <person name="Binder M."/>
            <person name="Bloem J."/>
            <person name="Labutti K."/>
            <person name="Salamov A."/>
            <person name="Andreopoulos B."/>
            <person name="Baker S."/>
            <person name="Barry K."/>
            <person name="Bills G."/>
            <person name="Bluhm B."/>
            <person name="Cannon C."/>
            <person name="Castanera R."/>
            <person name="Culley D."/>
            <person name="Daum C."/>
            <person name="Ezra D."/>
            <person name="Gonzalez J."/>
            <person name="Henrissat B."/>
            <person name="Kuo A."/>
            <person name="Liang C."/>
            <person name="Lipzen A."/>
            <person name="Lutzoni F."/>
            <person name="Magnuson J."/>
            <person name="Mondo S."/>
            <person name="Nolan M."/>
            <person name="Ohm R."/>
            <person name="Pangilinan J."/>
            <person name="Park H.-J."/>
            <person name="Ramirez L."/>
            <person name="Alfaro M."/>
            <person name="Sun H."/>
            <person name="Tritt A."/>
            <person name="Yoshinaga Y."/>
            <person name="Zwiers L.-H."/>
            <person name="Turgeon B."/>
            <person name="Goodwin S."/>
            <person name="Spatafora J."/>
            <person name="Crous P."/>
            <person name="Grigoriev I."/>
        </authorList>
    </citation>
    <scope>NUCLEOTIDE SEQUENCE</scope>
    <source>
        <strain evidence="2">CBS 113979</strain>
    </source>
</reference>
<proteinExistence type="predicted"/>
<organism evidence="2 3">
    <name type="scientific">Aulographum hederae CBS 113979</name>
    <dbReference type="NCBI Taxonomy" id="1176131"/>
    <lineage>
        <taxon>Eukaryota</taxon>
        <taxon>Fungi</taxon>
        <taxon>Dikarya</taxon>
        <taxon>Ascomycota</taxon>
        <taxon>Pezizomycotina</taxon>
        <taxon>Dothideomycetes</taxon>
        <taxon>Pleosporomycetidae</taxon>
        <taxon>Aulographales</taxon>
        <taxon>Aulographaceae</taxon>
    </lineage>
</organism>
<keyword evidence="1" id="KW-0812">Transmembrane</keyword>
<evidence type="ECO:0000313" key="3">
    <source>
        <dbReference type="Proteomes" id="UP000800041"/>
    </source>
</evidence>
<evidence type="ECO:0000313" key="2">
    <source>
        <dbReference type="EMBL" id="KAF1988723.1"/>
    </source>
</evidence>
<sequence length="71" mass="8038">MWRREVLRGTHVVYPCAVLLLHTVTVFSFPSRKHVKRPAELHCRGGPSTLWICLVVPASSRVQMSGEYCST</sequence>
<feature type="transmembrane region" description="Helical" evidence="1">
    <location>
        <begin position="12"/>
        <end position="29"/>
    </location>
</feature>
<gene>
    <name evidence="2" type="ORF">K402DRAFT_18796</name>
</gene>
<keyword evidence="1" id="KW-1133">Transmembrane helix</keyword>